<evidence type="ECO:0000256" key="1">
    <source>
        <dbReference type="SAM" id="MobiDB-lite"/>
    </source>
</evidence>
<organism evidence="2 3">
    <name type="scientific">Salix purpurea</name>
    <name type="common">Purple osier willow</name>
    <dbReference type="NCBI Taxonomy" id="77065"/>
    <lineage>
        <taxon>Eukaryota</taxon>
        <taxon>Viridiplantae</taxon>
        <taxon>Streptophyta</taxon>
        <taxon>Embryophyta</taxon>
        <taxon>Tracheophyta</taxon>
        <taxon>Spermatophyta</taxon>
        <taxon>Magnoliopsida</taxon>
        <taxon>eudicotyledons</taxon>
        <taxon>Gunneridae</taxon>
        <taxon>Pentapetalae</taxon>
        <taxon>rosids</taxon>
        <taxon>fabids</taxon>
        <taxon>Malpighiales</taxon>
        <taxon>Salicaceae</taxon>
        <taxon>Saliceae</taxon>
        <taxon>Salix</taxon>
    </lineage>
</organism>
<name>A0A9Q0Z954_SALPP</name>
<gene>
    <name evidence="2" type="ORF">OIU79_004283</name>
</gene>
<sequence length="112" mass="12790">MWGKQPFKKRTTVSWTIKQEHSDNPTSKTTLPAFGRKVAAGRKVECFQARHRDTSRPNLAAPHKELQSLNINAKFDLHPLADGEYINLDFNITRLPHPSSEEVKDPPFKIRG</sequence>
<keyword evidence="3" id="KW-1185">Reference proteome</keyword>
<comment type="caution">
    <text evidence="2">The sequence shown here is derived from an EMBL/GenBank/DDBJ whole genome shotgun (WGS) entry which is preliminary data.</text>
</comment>
<reference evidence="2" key="1">
    <citation type="submission" date="2022-11" db="EMBL/GenBank/DDBJ databases">
        <authorList>
            <person name="Hyden B.L."/>
            <person name="Feng K."/>
            <person name="Yates T."/>
            <person name="Jawdy S."/>
            <person name="Smart L.B."/>
            <person name="Muchero W."/>
        </authorList>
    </citation>
    <scope>NUCLEOTIDE SEQUENCE</scope>
    <source>
        <tissue evidence="2">Shoot tip</tissue>
    </source>
</reference>
<feature type="compositionally biased region" description="Basic residues" evidence="1">
    <location>
        <begin position="1"/>
        <end position="11"/>
    </location>
</feature>
<feature type="region of interest" description="Disordered" evidence="1">
    <location>
        <begin position="1"/>
        <end position="31"/>
    </location>
</feature>
<dbReference type="OrthoDB" id="10540548at2759"/>
<evidence type="ECO:0000313" key="3">
    <source>
        <dbReference type="Proteomes" id="UP001151532"/>
    </source>
</evidence>
<dbReference type="AlphaFoldDB" id="A0A9Q0Z954"/>
<dbReference type="EMBL" id="JAPFFK010000013">
    <property type="protein sequence ID" value="KAJ6726089.1"/>
    <property type="molecule type" value="Genomic_DNA"/>
</dbReference>
<protein>
    <submittedName>
        <fullName evidence="2">Uncharacterized protein</fullName>
    </submittedName>
</protein>
<accession>A0A9Q0Z954</accession>
<proteinExistence type="predicted"/>
<dbReference type="Proteomes" id="UP001151532">
    <property type="component" value="Chromosome 8"/>
</dbReference>
<reference evidence="2" key="2">
    <citation type="journal article" date="2023" name="Int. J. Mol. Sci.">
        <title>De Novo Assembly and Annotation of 11 Diverse Shrub Willow (Salix) Genomes Reveals Novel Gene Organization in Sex-Linked Regions.</title>
        <authorList>
            <person name="Hyden B."/>
            <person name="Feng K."/>
            <person name="Yates T.B."/>
            <person name="Jawdy S."/>
            <person name="Cereghino C."/>
            <person name="Smart L.B."/>
            <person name="Muchero W."/>
        </authorList>
    </citation>
    <scope>NUCLEOTIDE SEQUENCE</scope>
    <source>
        <tissue evidence="2">Shoot tip</tissue>
    </source>
</reference>
<evidence type="ECO:0000313" key="2">
    <source>
        <dbReference type="EMBL" id="KAJ6726089.1"/>
    </source>
</evidence>